<sequence>MTEMHSFSRDFVKRTHEMLVNSYCHFLEKDKEVTFLLNCLLGLIVTVSENPDRDSPFSGDIDDEFFNVIPNQIGYIQFNELDVGNLCDTQVTSTPGLSVKHKIDLKNNMKKSWFIRKIRHAIAHTNIEPLNQHGSIVSVRLYNITKSKIKDFEIIFTVDQLRVFALYISDEYGKFIR</sequence>
<evidence type="ECO:0000259" key="1">
    <source>
        <dbReference type="Pfam" id="PF18736"/>
    </source>
</evidence>
<evidence type="ECO:0000313" key="2">
    <source>
        <dbReference type="EMBL" id="SHK16423.1"/>
    </source>
</evidence>
<organism evidence="2 3">
    <name type="scientific">Desulfatibacillum alkenivorans DSM 16219</name>
    <dbReference type="NCBI Taxonomy" id="1121393"/>
    <lineage>
        <taxon>Bacteria</taxon>
        <taxon>Pseudomonadati</taxon>
        <taxon>Thermodesulfobacteriota</taxon>
        <taxon>Desulfobacteria</taxon>
        <taxon>Desulfobacterales</taxon>
        <taxon>Desulfatibacillaceae</taxon>
        <taxon>Desulfatibacillum</taxon>
    </lineage>
</organism>
<dbReference type="EMBL" id="FQZU01000019">
    <property type="protein sequence ID" value="SHK16423.1"/>
    <property type="molecule type" value="Genomic_DNA"/>
</dbReference>
<dbReference type="AlphaFoldDB" id="A0A1M6Q8L2"/>
<evidence type="ECO:0000313" key="3">
    <source>
        <dbReference type="Proteomes" id="UP000183994"/>
    </source>
</evidence>
<protein>
    <recommendedName>
        <fullName evidence="1">pEK499-p136 HEPN domain-containing protein</fullName>
    </recommendedName>
</protein>
<dbReference type="RefSeq" id="WP_073477016.1">
    <property type="nucleotide sequence ID" value="NZ_FQZU01000019.1"/>
</dbReference>
<dbReference type="InterPro" id="IPR041318">
    <property type="entry name" value="pEK499_p136"/>
</dbReference>
<name>A0A1M6Q8L2_9BACT</name>
<dbReference type="Pfam" id="PF18736">
    <property type="entry name" value="pEK499_p136"/>
    <property type="match status" value="1"/>
</dbReference>
<reference evidence="3" key="1">
    <citation type="submission" date="2016-11" db="EMBL/GenBank/DDBJ databases">
        <authorList>
            <person name="Varghese N."/>
            <person name="Submissions S."/>
        </authorList>
    </citation>
    <scope>NUCLEOTIDE SEQUENCE [LARGE SCALE GENOMIC DNA]</scope>
    <source>
        <strain evidence="3">DSM 16219</strain>
    </source>
</reference>
<dbReference type="Proteomes" id="UP000183994">
    <property type="component" value="Unassembled WGS sequence"/>
</dbReference>
<feature type="domain" description="pEK499-p136 HEPN" evidence="1">
    <location>
        <begin position="1"/>
        <end position="170"/>
    </location>
</feature>
<dbReference type="OrthoDB" id="1493423at2"/>
<proteinExistence type="predicted"/>
<accession>A0A1M6Q8L2</accession>
<gene>
    <name evidence="2" type="ORF">SAMN02745216_02992</name>
</gene>
<keyword evidence="3" id="KW-1185">Reference proteome</keyword>